<keyword evidence="2" id="KW-1185">Reference proteome</keyword>
<dbReference type="RefSeq" id="WP_305937871.1">
    <property type="nucleotide sequence ID" value="NZ_CP132191.1"/>
</dbReference>
<dbReference type="Proteomes" id="UP001237011">
    <property type="component" value="Chromosome"/>
</dbReference>
<evidence type="ECO:0000313" key="1">
    <source>
        <dbReference type="EMBL" id="WLP85435.1"/>
    </source>
</evidence>
<reference evidence="1" key="1">
    <citation type="submission" date="2023-08" db="EMBL/GenBank/DDBJ databases">
        <title>Complete genome sequence of Mycoplasma seminis 2200.</title>
        <authorList>
            <person name="Spergser J."/>
        </authorList>
    </citation>
    <scope>NUCLEOTIDE SEQUENCE [LARGE SCALE GENOMIC DNA]</scope>
    <source>
        <strain evidence="1">2200</strain>
    </source>
</reference>
<dbReference type="EMBL" id="CP132191">
    <property type="protein sequence ID" value="WLP85435.1"/>
    <property type="molecule type" value="Genomic_DNA"/>
</dbReference>
<accession>A0ABY9HA24</accession>
<gene>
    <name evidence="1" type="ORF">Q8852_03885</name>
</gene>
<name>A0ABY9HA24_9MOLU</name>
<dbReference type="NCBIfam" id="NF045770">
    <property type="entry name" value="MPN403_MG284_C"/>
    <property type="match status" value="1"/>
</dbReference>
<evidence type="ECO:0000313" key="2">
    <source>
        <dbReference type="Proteomes" id="UP001237011"/>
    </source>
</evidence>
<protein>
    <submittedName>
        <fullName evidence="1">Uncharacterized protein</fullName>
    </submittedName>
</protein>
<proteinExistence type="predicted"/>
<sequence>MKGIDKLKMYKRYIKDETQEENRTEWDQIKQLGLREDIDALSQKSQWILDTEKLFIEYMSNIIKSMIGVKEIKKLKMQTKLSKLWVEYLVSKKPSIKAEIDEFEKSLKESPDVFDYILSIMTVENAWIIHQIYIEKRSEKNKEWYQEFFSKTTFYKKRRAAIYEFGRLLFQIIDD</sequence>
<dbReference type="InterPro" id="IPR058231">
    <property type="entry name" value="MG284-like_C"/>
</dbReference>
<organism evidence="1 2">
    <name type="scientific">Mycoplasma seminis</name>
    <dbReference type="NCBI Taxonomy" id="512749"/>
    <lineage>
        <taxon>Bacteria</taxon>
        <taxon>Bacillati</taxon>
        <taxon>Mycoplasmatota</taxon>
        <taxon>Mollicutes</taxon>
        <taxon>Mycoplasmataceae</taxon>
        <taxon>Mycoplasma</taxon>
    </lineage>
</organism>